<sequence>MTGLVNYSDSEEDIVNCFEKNARHSLKRKEINGTSDSFSFSITKKNILKLPRINKEYGSDEIKETDTSNCNEEKKDIGFSSFIPAPKNNLKVARMSKNNGMKKFTEYSQTPCLEKKDEGKECFSTSSEDVQSKVCFFSLNIEKPNVNEYEQMRSDSSSYAPMFVKKEDYLALKKKNDVDNTELNKKITQNIHCSELYRIDEDQDLLEHTYSLVEEKEIPFKEKDIESVMRIYGKRRKDKGPINFLEINAEDEYNTNEIMKKQGLLAEAPQPIRSIGAGRHQITTLLNSAISQREVFEESFAANKETRRQSGRKYGF</sequence>
<evidence type="ECO:0000313" key="2">
    <source>
        <dbReference type="Proteomes" id="UP000768646"/>
    </source>
</evidence>
<reference evidence="1 2" key="1">
    <citation type="journal article" date="2021" name="Commun. Biol.">
        <title>Genomic insights into the host specific adaptation of the Pneumocystis genus.</title>
        <authorList>
            <person name="Cisse O.H."/>
            <person name="Ma L."/>
            <person name="Dekker J.P."/>
            <person name="Khil P.P."/>
            <person name="Youn J.-H."/>
            <person name="Brenchley J.M."/>
            <person name="Blair R."/>
            <person name="Pahar B."/>
            <person name="Chabe M."/>
            <person name="Van Rompay K.K.A."/>
            <person name="Keesler R."/>
            <person name="Sukura A."/>
            <person name="Hirsch V."/>
            <person name="Kutty G."/>
            <person name="Liu Y."/>
            <person name="Peng L."/>
            <person name="Chen J."/>
            <person name="Song J."/>
            <person name="Weissenbacher-Lang C."/>
            <person name="Xu J."/>
            <person name="Upham N.S."/>
            <person name="Stajich J.E."/>
            <person name="Cuomo C.A."/>
            <person name="Cushion M.T."/>
            <person name="Kovacs J.A."/>
        </authorList>
    </citation>
    <scope>NUCLEOTIDE SEQUENCE [LARGE SCALE GENOMIC DNA]</scope>
    <source>
        <strain evidence="1 2">RABM</strain>
    </source>
</reference>
<dbReference type="Proteomes" id="UP000768646">
    <property type="component" value="Unassembled WGS sequence"/>
</dbReference>
<proteinExistence type="predicted"/>
<accession>A0ACB7CFR8</accession>
<comment type="caution">
    <text evidence="1">The sequence shown here is derived from an EMBL/GenBank/DDBJ whole genome shotgun (WGS) entry which is preliminary data.</text>
</comment>
<keyword evidence="2" id="KW-1185">Reference proteome</keyword>
<evidence type="ECO:0000313" key="1">
    <source>
        <dbReference type="EMBL" id="KAG4305744.1"/>
    </source>
</evidence>
<protein>
    <submittedName>
        <fullName evidence="1">Uncharacterized protein</fullName>
    </submittedName>
</protein>
<organism evidence="1 2">
    <name type="scientific">Pneumocystis oryctolagi</name>
    <dbReference type="NCBI Taxonomy" id="42067"/>
    <lineage>
        <taxon>Eukaryota</taxon>
        <taxon>Fungi</taxon>
        <taxon>Dikarya</taxon>
        <taxon>Ascomycota</taxon>
        <taxon>Taphrinomycotina</taxon>
        <taxon>Pneumocystomycetes</taxon>
        <taxon>Pneumocystaceae</taxon>
        <taxon>Pneumocystis</taxon>
    </lineage>
</organism>
<gene>
    <name evidence="1" type="ORF">PORY_000654</name>
</gene>
<name>A0ACB7CFR8_9ASCO</name>
<dbReference type="EMBL" id="JABTEG010000002">
    <property type="protein sequence ID" value="KAG4305744.1"/>
    <property type="molecule type" value="Genomic_DNA"/>
</dbReference>